<evidence type="ECO:0000313" key="1">
    <source>
        <dbReference type="EMBL" id="MTH60884.1"/>
    </source>
</evidence>
<evidence type="ECO:0000313" key="2">
    <source>
        <dbReference type="Proteomes" id="UP000449846"/>
    </source>
</evidence>
<dbReference type="EMBL" id="WMIG01000011">
    <property type="protein sequence ID" value="MTH60884.1"/>
    <property type="molecule type" value="Genomic_DNA"/>
</dbReference>
<keyword evidence="2" id="KW-1185">Reference proteome</keyword>
<gene>
    <name evidence="1" type="ORF">GL300_16855</name>
</gene>
<dbReference type="Proteomes" id="UP000449846">
    <property type="component" value="Unassembled WGS sequence"/>
</dbReference>
<dbReference type="RefSeq" id="WP_155040828.1">
    <property type="nucleotide sequence ID" value="NZ_WMIG01000011.1"/>
</dbReference>
<reference evidence="1 2" key="1">
    <citation type="submission" date="2019-11" db="EMBL/GenBank/DDBJ databases">
        <authorList>
            <person name="Dong K."/>
        </authorList>
    </citation>
    <scope>NUCLEOTIDE SEQUENCE [LARGE SCALE GENOMIC DNA]</scope>
    <source>
        <strain evidence="1 2">NBRC 112902</strain>
    </source>
</reference>
<dbReference type="OrthoDB" id="7551043at2"/>
<dbReference type="AlphaFoldDB" id="A0A844HR33"/>
<accession>A0A844HR33</accession>
<protein>
    <submittedName>
        <fullName evidence="1">Uncharacterized protein</fullName>
    </submittedName>
</protein>
<proteinExistence type="predicted"/>
<comment type="caution">
    <text evidence="1">The sequence shown here is derived from an EMBL/GenBank/DDBJ whole genome shotgun (WGS) entry which is preliminary data.</text>
</comment>
<sequence>MLVALAAVMVAGVGGLFWWSNRTARASALDPETLCPEAGPTGMTAILMDLTDPLSPAQASQLLAWLEKEVDDAPRGTQFTMGVVSEDLANFHATPALCKPQDKASASSLTQNPELIGRRYDELFLKPLEANIRELTTATAAKHSPIMESLQSLVADTPGFVTFEGPRRIVLVSDLLQNSEALSFYRGGNWESFRKSTGHQRLGSTLADAEVAIYQVPRPLEGVRDPAVLEDFWLRYFERQGAHKPSYKRLGDL</sequence>
<organism evidence="1 2">
    <name type="scientific">Paracoccus litorisediminis</name>
    <dbReference type="NCBI Taxonomy" id="2006130"/>
    <lineage>
        <taxon>Bacteria</taxon>
        <taxon>Pseudomonadati</taxon>
        <taxon>Pseudomonadota</taxon>
        <taxon>Alphaproteobacteria</taxon>
        <taxon>Rhodobacterales</taxon>
        <taxon>Paracoccaceae</taxon>
        <taxon>Paracoccus</taxon>
    </lineage>
</organism>
<name>A0A844HR33_9RHOB</name>